<keyword evidence="3" id="KW-0611">Plant defense</keyword>
<dbReference type="EMBL" id="MJEQ01001991">
    <property type="protein sequence ID" value="OIT28663.1"/>
    <property type="molecule type" value="Genomic_DNA"/>
</dbReference>
<dbReference type="InterPro" id="IPR036955">
    <property type="entry name" value="AP2/ERF_dom_sf"/>
</dbReference>
<evidence type="ECO:0000256" key="2">
    <source>
        <dbReference type="ARBA" id="ARBA00022745"/>
    </source>
</evidence>
<dbReference type="FunFam" id="3.30.730.10:FF:000001">
    <property type="entry name" value="Ethylene-responsive transcription factor 2"/>
    <property type="match status" value="1"/>
</dbReference>
<dbReference type="Gramene" id="OIT28663">
    <property type="protein sequence ID" value="OIT28663"/>
    <property type="gene ID" value="A4A49_21979"/>
</dbReference>
<keyword evidence="7" id="KW-0804">Transcription</keyword>
<keyword evidence="2" id="KW-0936">Ethylene signaling pathway</keyword>
<dbReference type="GeneID" id="109212369"/>
<dbReference type="CDD" id="cd00018">
    <property type="entry name" value="AP2"/>
    <property type="match status" value="1"/>
</dbReference>
<dbReference type="PANTHER" id="PTHR31985:SF180">
    <property type="entry name" value="ETHYLENE-RESPONSIVE TRANSCRIPTION FACTOR ERF039-LIKE"/>
    <property type="match status" value="1"/>
</dbReference>
<comment type="similarity">
    <text evidence="9">Belongs to the AP2/ERF transcription factor family. ERF subfamily.</text>
</comment>
<gene>
    <name evidence="12" type="primary">ERF034_2</name>
    <name evidence="12" type="ORF">A4A49_21979</name>
</gene>
<dbReference type="InterPro" id="IPR001471">
    <property type="entry name" value="AP2/ERF_dom"/>
</dbReference>
<dbReference type="OrthoDB" id="1932364at2759"/>
<dbReference type="InterPro" id="IPR051032">
    <property type="entry name" value="AP2/ERF_TF_ERF_subfamily"/>
</dbReference>
<dbReference type="InterPro" id="IPR016177">
    <property type="entry name" value="DNA-bd_dom_sf"/>
</dbReference>
<dbReference type="STRING" id="49451.A0A314KHA7"/>
<dbReference type="SUPFAM" id="SSF54171">
    <property type="entry name" value="DNA-binding domain"/>
    <property type="match status" value="1"/>
</dbReference>
<dbReference type="PANTHER" id="PTHR31985">
    <property type="entry name" value="ETHYLENE-RESPONSIVE TRANSCRIPTION FACTOR ERF042-RELATED"/>
    <property type="match status" value="1"/>
</dbReference>
<evidence type="ECO:0000313" key="12">
    <source>
        <dbReference type="EMBL" id="OIT28663.1"/>
    </source>
</evidence>
<protein>
    <submittedName>
        <fullName evidence="12">Ethylene-responsive transcription factor erf034</fullName>
    </submittedName>
</protein>
<evidence type="ECO:0000256" key="3">
    <source>
        <dbReference type="ARBA" id="ARBA00022821"/>
    </source>
</evidence>
<sequence>MEDQEQRINLETRANYHRHDFFSNSACNVLNSPLTTTSSSSSSSSFSSSNELTRKDYDSKKSSRKDQELIQIYENGEEKKKNEDDNKHPTYRGVRKRSWGKWVSEIREPRKKSRIWLGTYPTAQMAARAHDVAALAIKGNSAYLNYPHLAHQLPRPASASPKDIQTAAAKAAAITFPDKNEEIRAKPSRVELRSCHSSTNLFLENTQEELPNSLSREDDDTFFDLPDLSIDVVDQNDRYWCTMSTWQQLVGADTTGFRLEEPFLWECPG</sequence>
<evidence type="ECO:0000256" key="6">
    <source>
        <dbReference type="ARBA" id="ARBA00023159"/>
    </source>
</evidence>
<name>A0A314KHA7_NICAT</name>
<dbReference type="KEGG" id="nau:109212369"/>
<accession>A0A314KHA7</accession>
<dbReference type="AlphaFoldDB" id="A0A314KHA7"/>
<dbReference type="GO" id="GO:0003677">
    <property type="term" value="F:DNA binding"/>
    <property type="evidence" value="ECO:0007669"/>
    <property type="project" value="UniProtKB-KW"/>
</dbReference>
<evidence type="ECO:0000256" key="7">
    <source>
        <dbReference type="ARBA" id="ARBA00023163"/>
    </source>
</evidence>
<dbReference type="GO" id="GO:0009873">
    <property type="term" value="P:ethylene-activated signaling pathway"/>
    <property type="evidence" value="ECO:0007669"/>
    <property type="project" value="UniProtKB-KW"/>
</dbReference>
<dbReference type="GO" id="GO:0003700">
    <property type="term" value="F:DNA-binding transcription factor activity"/>
    <property type="evidence" value="ECO:0007669"/>
    <property type="project" value="InterPro"/>
</dbReference>
<evidence type="ECO:0000256" key="5">
    <source>
        <dbReference type="ARBA" id="ARBA00023125"/>
    </source>
</evidence>
<keyword evidence="6" id="KW-0010">Activator</keyword>
<feature type="domain" description="AP2/ERF" evidence="11">
    <location>
        <begin position="90"/>
        <end position="147"/>
    </location>
</feature>
<feature type="compositionally biased region" description="Basic and acidic residues" evidence="10">
    <location>
        <begin position="52"/>
        <end position="68"/>
    </location>
</feature>
<evidence type="ECO:0000256" key="4">
    <source>
        <dbReference type="ARBA" id="ARBA00023015"/>
    </source>
</evidence>
<keyword evidence="13" id="KW-1185">Reference proteome</keyword>
<evidence type="ECO:0000313" key="13">
    <source>
        <dbReference type="Proteomes" id="UP000187609"/>
    </source>
</evidence>
<evidence type="ECO:0000256" key="10">
    <source>
        <dbReference type="SAM" id="MobiDB-lite"/>
    </source>
</evidence>
<dbReference type="SMART" id="SM00380">
    <property type="entry name" value="AP2"/>
    <property type="match status" value="1"/>
</dbReference>
<reference evidence="12" key="1">
    <citation type="submission" date="2016-11" db="EMBL/GenBank/DDBJ databases">
        <title>The genome of Nicotiana attenuata.</title>
        <authorList>
            <person name="Xu S."/>
            <person name="Brockmoeller T."/>
            <person name="Gaquerel E."/>
            <person name="Navarro A."/>
            <person name="Kuhl H."/>
            <person name="Gase K."/>
            <person name="Ling Z."/>
            <person name="Zhou W."/>
            <person name="Kreitzer C."/>
            <person name="Stanke M."/>
            <person name="Tang H."/>
            <person name="Lyons E."/>
            <person name="Pandey P."/>
            <person name="Pandey S.P."/>
            <person name="Timmermann B."/>
            <person name="Baldwin I.T."/>
        </authorList>
    </citation>
    <scope>NUCLEOTIDE SEQUENCE [LARGE SCALE GENOMIC DNA]</scope>
    <source>
        <strain evidence="12">UT</strain>
    </source>
</reference>
<dbReference type="PROSITE" id="PS51032">
    <property type="entry name" value="AP2_ERF"/>
    <property type="match status" value="1"/>
</dbReference>
<dbReference type="GO" id="GO:0006952">
    <property type="term" value="P:defense response"/>
    <property type="evidence" value="ECO:0007669"/>
    <property type="project" value="UniProtKB-KW"/>
</dbReference>
<proteinExistence type="inferred from homology"/>
<evidence type="ECO:0000256" key="1">
    <source>
        <dbReference type="ARBA" id="ARBA00004123"/>
    </source>
</evidence>
<evidence type="ECO:0000259" key="11">
    <source>
        <dbReference type="PROSITE" id="PS51032"/>
    </source>
</evidence>
<comment type="subcellular location">
    <subcellularLocation>
        <location evidence="1">Nucleus</location>
    </subcellularLocation>
</comment>
<comment type="caution">
    <text evidence="12">The sequence shown here is derived from an EMBL/GenBank/DDBJ whole genome shotgun (WGS) entry which is preliminary data.</text>
</comment>
<feature type="compositionally biased region" description="Basic and acidic residues" evidence="10">
    <location>
        <begin position="76"/>
        <end position="88"/>
    </location>
</feature>
<feature type="region of interest" description="Disordered" evidence="10">
    <location>
        <begin position="32"/>
        <end position="93"/>
    </location>
</feature>
<keyword evidence="4" id="KW-0805">Transcription regulation</keyword>
<keyword evidence="5" id="KW-0238">DNA-binding</keyword>
<dbReference type="Gene3D" id="3.30.730.10">
    <property type="entry name" value="AP2/ERF domain"/>
    <property type="match status" value="1"/>
</dbReference>
<dbReference type="Proteomes" id="UP000187609">
    <property type="component" value="Unassembled WGS sequence"/>
</dbReference>
<feature type="compositionally biased region" description="Low complexity" evidence="10">
    <location>
        <begin position="38"/>
        <end position="49"/>
    </location>
</feature>
<evidence type="ECO:0000256" key="9">
    <source>
        <dbReference type="ARBA" id="ARBA00024343"/>
    </source>
</evidence>
<dbReference type="PRINTS" id="PR00367">
    <property type="entry name" value="ETHRSPELEMNT"/>
</dbReference>
<keyword evidence="8" id="KW-0539">Nucleus</keyword>
<dbReference type="SMR" id="A0A314KHA7"/>
<evidence type="ECO:0000256" key="8">
    <source>
        <dbReference type="ARBA" id="ARBA00023242"/>
    </source>
</evidence>
<dbReference type="GO" id="GO:0005634">
    <property type="term" value="C:nucleus"/>
    <property type="evidence" value="ECO:0007669"/>
    <property type="project" value="UniProtKB-SubCell"/>
</dbReference>
<dbReference type="Pfam" id="PF00847">
    <property type="entry name" value="AP2"/>
    <property type="match status" value="1"/>
</dbReference>
<organism evidence="12 13">
    <name type="scientific">Nicotiana attenuata</name>
    <name type="common">Coyote tobacco</name>
    <dbReference type="NCBI Taxonomy" id="49451"/>
    <lineage>
        <taxon>Eukaryota</taxon>
        <taxon>Viridiplantae</taxon>
        <taxon>Streptophyta</taxon>
        <taxon>Embryophyta</taxon>
        <taxon>Tracheophyta</taxon>
        <taxon>Spermatophyta</taxon>
        <taxon>Magnoliopsida</taxon>
        <taxon>eudicotyledons</taxon>
        <taxon>Gunneridae</taxon>
        <taxon>Pentapetalae</taxon>
        <taxon>asterids</taxon>
        <taxon>lamiids</taxon>
        <taxon>Solanales</taxon>
        <taxon>Solanaceae</taxon>
        <taxon>Nicotianoideae</taxon>
        <taxon>Nicotianeae</taxon>
        <taxon>Nicotiana</taxon>
    </lineage>
</organism>